<evidence type="ECO:0000313" key="2">
    <source>
        <dbReference type="Proteomes" id="UP000316128"/>
    </source>
</evidence>
<keyword evidence="2" id="KW-1185">Reference proteome</keyword>
<gene>
    <name evidence="1" type="ORF">2L372D_217</name>
</gene>
<reference evidence="1 2" key="1">
    <citation type="submission" date="2019-04" db="EMBL/GenBank/DDBJ databases">
        <title>Nine Novel Phages from a Plateau Lake in Southwest China Provide Insights into Aeromonas Phage Diversity.</title>
        <authorList>
            <person name="Xiao W."/>
            <person name="Bai M."/>
            <person name="Wang Y."/>
            <person name="Cui X."/>
        </authorList>
    </citation>
    <scope>NUCLEOTIDE SEQUENCE [LARGE SCALE GENOMIC DNA]</scope>
</reference>
<dbReference type="EMBL" id="MK804893">
    <property type="protein sequence ID" value="QDB74131.1"/>
    <property type="molecule type" value="Genomic_DNA"/>
</dbReference>
<dbReference type="Proteomes" id="UP000316128">
    <property type="component" value="Segment"/>
</dbReference>
<accession>A0A4Y5TXH9</accession>
<proteinExistence type="predicted"/>
<protein>
    <submittedName>
        <fullName evidence="1">Uncharacterized protein</fullName>
    </submittedName>
</protein>
<evidence type="ECO:0000313" key="1">
    <source>
        <dbReference type="EMBL" id="QDB74131.1"/>
    </source>
</evidence>
<name>A0A4Y5TXH9_9CAUD</name>
<organism evidence="1 2">
    <name type="scientific">Aeromonas phage 2L372D</name>
    <dbReference type="NCBI Taxonomy" id="2588097"/>
    <lineage>
        <taxon>Viruses</taxon>
        <taxon>Duplodnaviria</taxon>
        <taxon>Heunggongvirae</taxon>
        <taxon>Uroviricota</taxon>
        <taxon>Caudoviricetes</taxon>
        <taxon>Plateaulakevirus</taxon>
        <taxon>Plateaulakevirus pv2L372D</taxon>
    </lineage>
</organism>
<sequence length="109" mass="12919">MIDEYEYTIIKTLIKKVATDIVNFTTIDDTTVMDINGYMSIHPICIKDKTTRTEIYKRDLVQFNNYKILNRAFSYLYYEIAEKDVREALIAISKEQEECRNSVINYLNN</sequence>